<evidence type="ECO:0000256" key="1">
    <source>
        <dbReference type="SAM" id="MobiDB-lite"/>
    </source>
</evidence>
<evidence type="ECO:0008006" key="3">
    <source>
        <dbReference type="Google" id="ProtNLM"/>
    </source>
</evidence>
<evidence type="ECO:0000313" key="2">
    <source>
        <dbReference type="EMBL" id="SVA59482.1"/>
    </source>
</evidence>
<dbReference type="AlphaFoldDB" id="A0A381X4K8"/>
<feature type="compositionally biased region" description="Polar residues" evidence="1">
    <location>
        <begin position="15"/>
        <end position="27"/>
    </location>
</feature>
<name>A0A381X4K8_9ZZZZ</name>
<organism evidence="2">
    <name type="scientific">marine metagenome</name>
    <dbReference type="NCBI Taxonomy" id="408172"/>
    <lineage>
        <taxon>unclassified sequences</taxon>
        <taxon>metagenomes</taxon>
        <taxon>ecological metagenomes</taxon>
    </lineage>
</organism>
<protein>
    <recommendedName>
        <fullName evidence="3">Lipoprotein</fullName>
    </recommendedName>
</protein>
<reference evidence="2" key="1">
    <citation type="submission" date="2018-05" db="EMBL/GenBank/DDBJ databases">
        <authorList>
            <person name="Lanie J.A."/>
            <person name="Ng W.-L."/>
            <person name="Kazmierczak K.M."/>
            <person name="Andrzejewski T.M."/>
            <person name="Davidsen T.M."/>
            <person name="Wayne K.J."/>
            <person name="Tettelin H."/>
            <person name="Glass J.I."/>
            <person name="Rusch D."/>
            <person name="Podicherti R."/>
            <person name="Tsui H.-C.T."/>
            <person name="Winkler M.E."/>
        </authorList>
    </citation>
    <scope>NUCLEOTIDE SEQUENCE</scope>
</reference>
<accession>A0A381X4K8</accession>
<gene>
    <name evidence="2" type="ORF">METZ01_LOCUS112336</name>
</gene>
<proteinExistence type="predicted"/>
<sequence>MIVLASCGQEVPPEQTAQPGQMAQTASTSGVPEYQSAEMTSSAAGATWKVPDRWTVQEKRPMRIATYNVQPVSGDTEPGECAIFFFGTGEGGSVEMNLARWKDQFSTDDGKEAELKQTKSTINGMTVTTISISGTYLASMGPMFQSGAEKKIGHKMLGAIVTAPEGNVFIKFTGPEKTIDAAGNEFNDMIQSVREK</sequence>
<feature type="region of interest" description="Disordered" evidence="1">
    <location>
        <begin position="8"/>
        <end position="27"/>
    </location>
</feature>
<dbReference type="EMBL" id="UINC01013833">
    <property type="protein sequence ID" value="SVA59482.1"/>
    <property type="molecule type" value="Genomic_DNA"/>
</dbReference>